<organism evidence="2 3">
    <name type="scientific">Aphanothece cf. minutissima CCALA 015</name>
    <dbReference type="NCBI Taxonomy" id="2107695"/>
    <lineage>
        <taxon>Bacteria</taxon>
        <taxon>Bacillati</taxon>
        <taxon>Cyanobacteriota</taxon>
        <taxon>Cyanophyceae</taxon>
        <taxon>Oscillatoriophycideae</taxon>
        <taxon>Chroococcales</taxon>
        <taxon>Aphanothecaceae</taxon>
        <taxon>Aphanothece</taxon>
    </lineage>
</organism>
<comment type="caution">
    <text evidence="2">The sequence shown here is derived from an EMBL/GenBank/DDBJ whole genome shotgun (WGS) entry which is preliminary data.</text>
</comment>
<keyword evidence="1" id="KW-1133">Transmembrane helix</keyword>
<evidence type="ECO:0000256" key="1">
    <source>
        <dbReference type="SAM" id="Phobius"/>
    </source>
</evidence>
<proteinExistence type="predicted"/>
<accession>A0ABX5F990</accession>
<keyword evidence="1" id="KW-0472">Membrane</keyword>
<keyword evidence="1" id="KW-0812">Transmembrane</keyword>
<evidence type="ECO:0000313" key="2">
    <source>
        <dbReference type="EMBL" id="PSB37607.1"/>
    </source>
</evidence>
<keyword evidence="3" id="KW-1185">Reference proteome</keyword>
<name>A0ABX5F990_9CHRO</name>
<sequence length="162" mass="18153">MNANSVAQAIQLVIAPSVMLSSCIVFLNLTLGRYLKISDRLRGMTRERIDILNRYDPQDHAYRDGLSLIDKQLIQLADRYSSLQKASLVLYVSIVLFLLSMMAIGLSINLYPLFFSFLAMAMFLLGSLALLTAIILAMSEVSVSHRAVRAEVRWAMSLRPDP</sequence>
<gene>
    <name evidence="2" type="ORF">C7B81_08850</name>
</gene>
<dbReference type="RefSeq" id="WP_106220923.1">
    <property type="nucleotide sequence ID" value="NZ_PVWP01000005.1"/>
</dbReference>
<dbReference type="InterPro" id="IPR021279">
    <property type="entry name" value="DUF2721"/>
</dbReference>
<dbReference type="EMBL" id="PVWP01000005">
    <property type="protein sequence ID" value="PSB37607.1"/>
    <property type="molecule type" value="Genomic_DNA"/>
</dbReference>
<dbReference type="Proteomes" id="UP000238218">
    <property type="component" value="Unassembled WGS sequence"/>
</dbReference>
<feature type="transmembrane region" description="Helical" evidence="1">
    <location>
        <begin position="88"/>
        <end position="108"/>
    </location>
</feature>
<dbReference type="Pfam" id="PF11026">
    <property type="entry name" value="DUF2721"/>
    <property type="match status" value="1"/>
</dbReference>
<reference evidence="2 3" key="1">
    <citation type="submission" date="2018-02" db="EMBL/GenBank/DDBJ databases">
        <authorList>
            <person name="Moore K."/>
            <person name="Momper L."/>
        </authorList>
    </citation>
    <scope>NUCLEOTIDE SEQUENCE [LARGE SCALE GENOMIC DNA]</scope>
    <source>
        <strain evidence="2 3">CCALA 015</strain>
    </source>
</reference>
<feature type="transmembrane region" description="Helical" evidence="1">
    <location>
        <begin position="114"/>
        <end position="137"/>
    </location>
</feature>
<evidence type="ECO:0000313" key="3">
    <source>
        <dbReference type="Proteomes" id="UP000238218"/>
    </source>
</evidence>
<reference evidence="2 3" key="2">
    <citation type="submission" date="2018-03" db="EMBL/GenBank/DDBJ databases">
        <title>The ancient ancestry and fast evolution of plastids.</title>
        <authorList>
            <person name="Moore K.R."/>
            <person name="Magnabosco C."/>
            <person name="Momper L."/>
            <person name="Gold D.A."/>
            <person name="Bosak T."/>
            <person name="Fournier G.P."/>
        </authorList>
    </citation>
    <scope>NUCLEOTIDE SEQUENCE [LARGE SCALE GENOMIC DNA]</scope>
    <source>
        <strain evidence="2 3">CCALA 015</strain>
    </source>
</reference>
<evidence type="ECO:0008006" key="4">
    <source>
        <dbReference type="Google" id="ProtNLM"/>
    </source>
</evidence>
<feature type="transmembrane region" description="Helical" evidence="1">
    <location>
        <begin position="12"/>
        <end position="35"/>
    </location>
</feature>
<protein>
    <recommendedName>
        <fullName evidence="4">DUF2721 domain-containing protein</fullName>
    </recommendedName>
</protein>